<dbReference type="Gene3D" id="1.20.120.450">
    <property type="entry name" value="dinb family like domain"/>
    <property type="match status" value="1"/>
</dbReference>
<dbReference type="RefSeq" id="WP_142061210.1">
    <property type="nucleotide sequence ID" value="NZ_VFPA01000005.1"/>
</dbReference>
<dbReference type="NCBIfam" id="TIGR03083">
    <property type="entry name" value="maleylpyruvate isomerase family mycothiol-dependent enzyme"/>
    <property type="match status" value="1"/>
</dbReference>
<accession>A0A543D446</accession>
<dbReference type="AlphaFoldDB" id="A0A543D446"/>
<organism evidence="3 4">
    <name type="scientific">Pseudonocardia kunmingensis</name>
    <dbReference type="NCBI Taxonomy" id="630975"/>
    <lineage>
        <taxon>Bacteria</taxon>
        <taxon>Bacillati</taxon>
        <taxon>Actinomycetota</taxon>
        <taxon>Actinomycetes</taxon>
        <taxon>Pseudonocardiales</taxon>
        <taxon>Pseudonocardiaceae</taxon>
        <taxon>Pseudonocardia</taxon>
    </lineage>
</organism>
<dbReference type="EMBL" id="VFPA01000005">
    <property type="protein sequence ID" value="TQM04104.1"/>
    <property type="molecule type" value="Genomic_DNA"/>
</dbReference>
<dbReference type="GO" id="GO:0046872">
    <property type="term" value="F:metal ion binding"/>
    <property type="evidence" value="ECO:0007669"/>
    <property type="project" value="InterPro"/>
</dbReference>
<evidence type="ECO:0000313" key="3">
    <source>
        <dbReference type="EMBL" id="TQM04104.1"/>
    </source>
</evidence>
<evidence type="ECO:0000259" key="2">
    <source>
        <dbReference type="Pfam" id="PF11716"/>
    </source>
</evidence>
<dbReference type="InterPro" id="IPR017517">
    <property type="entry name" value="Maleyloyr_isom"/>
</dbReference>
<name>A0A543D446_9PSEU</name>
<comment type="caution">
    <text evidence="3">The sequence shown here is derived from an EMBL/GenBank/DDBJ whole genome shotgun (WGS) entry which is preliminary data.</text>
</comment>
<keyword evidence="4" id="KW-1185">Reference proteome</keyword>
<dbReference type="Proteomes" id="UP000315677">
    <property type="component" value="Unassembled WGS sequence"/>
</dbReference>
<dbReference type="OrthoDB" id="5185819at2"/>
<dbReference type="InterPro" id="IPR017520">
    <property type="entry name" value="CHP03086"/>
</dbReference>
<reference evidence="3 4" key="1">
    <citation type="submission" date="2019-06" db="EMBL/GenBank/DDBJ databases">
        <title>Sequencing the genomes of 1000 actinobacteria strains.</title>
        <authorList>
            <person name="Klenk H.-P."/>
        </authorList>
    </citation>
    <scope>NUCLEOTIDE SEQUENCE [LARGE SCALE GENOMIC DNA]</scope>
    <source>
        <strain evidence="3 4">DSM 45301</strain>
    </source>
</reference>
<sequence length="208" mass="21741">MQNTLELHRRAAAAVHPVLDRVTTADLDLPTPCTGWDLRALLAHMTGQDHGFAAAVRAARGGEDVDVAAFHPRPLGATPATTLSAGLDDVVAAFAEAGDLEAPVLLPEFGARPPLHVVAGMHLVDTLVHGWDVAATLGVHADYSAGLADDLAAATLALSEQVPDDASREAPGAPFGRALPADPDADDWTRTLTLLGREPSWRPQPART</sequence>
<gene>
    <name evidence="3" type="ORF">FB558_7133</name>
</gene>
<evidence type="ECO:0000256" key="1">
    <source>
        <dbReference type="SAM" id="MobiDB-lite"/>
    </source>
</evidence>
<dbReference type="InterPro" id="IPR024344">
    <property type="entry name" value="MDMPI_metal-binding"/>
</dbReference>
<dbReference type="InterPro" id="IPR034660">
    <property type="entry name" value="DinB/YfiT-like"/>
</dbReference>
<protein>
    <submittedName>
        <fullName evidence="3">Uncharacterized protein (TIGR03086 family)</fullName>
    </submittedName>
</protein>
<dbReference type="Pfam" id="PF11716">
    <property type="entry name" value="MDMPI_N"/>
    <property type="match status" value="1"/>
</dbReference>
<evidence type="ECO:0000313" key="4">
    <source>
        <dbReference type="Proteomes" id="UP000315677"/>
    </source>
</evidence>
<feature type="domain" description="Mycothiol-dependent maleylpyruvate isomerase metal-binding" evidence="2">
    <location>
        <begin position="9"/>
        <end position="134"/>
    </location>
</feature>
<dbReference type="SUPFAM" id="SSF109854">
    <property type="entry name" value="DinB/YfiT-like putative metalloenzymes"/>
    <property type="match status" value="1"/>
</dbReference>
<proteinExistence type="predicted"/>
<dbReference type="NCBIfam" id="TIGR03086">
    <property type="entry name" value="TIGR03086 family metal-binding protein"/>
    <property type="match status" value="1"/>
</dbReference>
<feature type="region of interest" description="Disordered" evidence="1">
    <location>
        <begin position="162"/>
        <end position="187"/>
    </location>
</feature>